<dbReference type="AlphaFoldDB" id="R7U723"/>
<gene>
    <name evidence="4" type="ORF">CAPTEDRAFT_209273</name>
</gene>
<name>R7U723_CAPTE</name>
<dbReference type="PANTHER" id="PTHR11062">
    <property type="entry name" value="EXOSTOSIN HEPARAN SULFATE GLYCOSYLTRANSFERASE -RELATED"/>
    <property type="match status" value="1"/>
</dbReference>
<dbReference type="STRING" id="283909.R7U723"/>
<dbReference type="Pfam" id="PF03016">
    <property type="entry name" value="Exostosin_GT47"/>
    <property type="match status" value="1"/>
</dbReference>
<reference evidence="5" key="3">
    <citation type="submission" date="2015-06" db="UniProtKB">
        <authorList>
            <consortium name="EnsemblMetazoa"/>
        </authorList>
    </citation>
    <scope>IDENTIFICATION</scope>
</reference>
<dbReference type="OMA" id="IWPRQGN"/>
<feature type="domain" description="Exostosin GT47" evidence="3">
    <location>
        <begin position="177"/>
        <end position="457"/>
    </location>
</feature>
<dbReference type="EMBL" id="AMQN01008984">
    <property type="status" value="NOT_ANNOTATED_CDS"/>
    <property type="molecule type" value="Genomic_DNA"/>
</dbReference>
<evidence type="ECO:0000313" key="6">
    <source>
        <dbReference type="Proteomes" id="UP000014760"/>
    </source>
</evidence>
<dbReference type="PANTHER" id="PTHR11062:SF281">
    <property type="entry name" value="EXOSTOSIN-LIKE 2"/>
    <property type="match status" value="1"/>
</dbReference>
<sequence>MRTIRLRLDGLLFMVIILLLILAFLYQRLHPNTLKSDRGAASTRNAVPDPWLHFSDELDMQTTEESARVACAENTLPLPDNVYILQPGTDVIGADMGSIRSKDTSLMKKVCDLVPECKGFNTNGWLKKSVDKTMEAPSTDLYVKQVLFTPKPLPQYDDNSEAIAHKDNFGAPYLEMMSSLKIFMYTSELDDKVNRGVHWKYGVESLFIKLLSKSSFVTKDAEEAHFFFLPFQCATYRNVIRDRAAAQNFTENLVSNILKDISSRYTYWDRSLGADHFYVCAHDMGASSVAAADANLQKNAIALVNTADYADPFYVPHKDIALPPHPAHGKGSLPDIGRGGGKSTERPNLAFYAGNLDSGQLRPVFKDWLNDSDIHIHHGHMSDNVYIKNLQSAKFCLVPRGHRVWSPVVMDAVWTGCVPVIISDYYDLPLHGLIDWTHFAVFLKEKEVLSLKSKLKSIPEEKLRRMQSYIKKV</sequence>
<organism evidence="4">
    <name type="scientific">Capitella teleta</name>
    <name type="common">Polychaete worm</name>
    <dbReference type="NCBI Taxonomy" id="283909"/>
    <lineage>
        <taxon>Eukaryota</taxon>
        <taxon>Metazoa</taxon>
        <taxon>Spiralia</taxon>
        <taxon>Lophotrochozoa</taxon>
        <taxon>Annelida</taxon>
        <taxon>Polychaeta</taxon>
        <taxon>Sedentaria</taxon>
        <taxon>Scolecida</taxon>
        <taxon>Capitellidae</taxon>
        <taxon>Capitella</taxon>
    </lineage>
</organism>
<accession>R7U723</accession>
<feature type="transmembrane region" description="Helical" evidence="2">
    <location>
        <begin position="7"/>
        <end position="26"/>
    </location>
</feature>
<dbReference type="InterPro" id="IPR004263">
    <property type="entry name" value="Exostosin"/>
</dbReference>
<dbReference type="GO" id="GO:0016757">
    <property type="term" value="F:glycosyltransferase activity"/>
    <property type="evidence" value="ECO:0007669"/>
    <property type="project" value="InterPro"/>
</dbReference>
<comment type="similarity">
    <text evidence="1">Belongs to the glycosyltransferase 47 family.</text>
</comment>
<evidence type="ECO:0000259" key="3">
    <source>
        <dbReference type="Pfam" id="PF03016"/>
    </source>
</evidence>
<evidence type="ECO:0000313" key="4">
    <source>
        <dbReference type="EMBL" id="ELU02170.1"/>
    </source>
</evidence>
<evidence type="ECO:0000256" key="1">
    <source>
        <dbReference type="ARBA" id="ARBA00010271"/>
    </source>
</evidence>
<keyword evidence="6" id="KW-1185">Reference proteome</keyword>
<keyword evidence="2" id="KW-0812">Transmembrane</keyword>
<dbReference type="InterPro" id="IPR040911">
    <property type="entry name" value="Exostosin_GT47"/>
</dbReference>
<keyword evidence="2" id="KW-0472">Membrane</keyword>
<reference evidence="6" key="1">
    <citation type="submission" date="2012-12" db="EMBL/GenBank/DDBJ databases">
        <authorList>
            <person name="Hellsten U."/>
            <person name="Grimwood J."/>
            <person name="Chapman J.A."/>
            <person name="Shapiro H."/>
            <person name="Aerts A."/>
            <person name="Otillar R.P."/>
            <person name="Terry A.Y."/>
            <person name="Boore J.L."/>
            <person name="Simakov O."/>
            <person name="Marletaz F."/>
            <person name="Cho S.-J."/>
            <person name="Edsinger-Gonzales E."/>
            <person name="Havlak P."/>
            <person name="Kuo D.-H."/>
            <person name="Larsson T."/>
            <person name="Lv J."/>
            <person name="Arendt D."/>
            <person name="Savage R."/>
            <person name="Osoegawa K."/>
            <person name="de Jong P."/>
            <person name="Lindberg D.R."/>
            <person name="Seaver E.C."/>
            <person name="Weisblat D.A."/>
            <person name="Putnam N.H."/>
            <person name="Grigoriev I.V."/>
            <person name="Rokhsar D.S."/>
        </authorList>
    </citation>
    <scope>NUCLEOTIDE SEQUENCE</scope>
    <source>
        <strain evidence="6">I ESC-2004</strain>
    </source>
</reference>
<dbReference type="EMBL" id="KB304303">
    <property type="protein sequence ID" value="ELU02170.1"/>
    <property type="molecule type" value="Genomic_DNA"/>
</dbReference>
<reference evidence="4 6" key="2">
    <citation type="journal article" date="2013" name="Nature">
        <title>Insights into bilaterian evolution from three spiralian genomes.</title>
        <authorList>
            <person name="Simakov O."/>
            <person name="Marletaz F."/>
            <person name="Cho S.J."/>
            <person name="Edsinger-Gonzales E."/>
            <person name="Havlak P."/>
            <person name="Hellsten U."/>
            <person name="Kuo D.H."/>
            <person name="Larsson T."/>
            <person name="Lv J."/>
            <person name="Arendt D."/>
            <person name="Savage R."/>
            <person name="Osoegawa K."/>
            <person name="de Jong P."/>
            <person name="Grimwood J."/>
            <person name="Chapman J.A."/>
            <person name="Shapiro H."/>
            <person name="Aerts A."/>
            <person name="Otillar R.P."/>
            <person name="Terry A.Y."/>
            <person name="Boore J.L."/>
            <person name="Grigoriev I.V."/>
            <person name="Lindberg D.R."/>
            <person name="Seaver E.C."/>
            <person name="Weisblat D.A."/>
            <person name="Putnam N.H."/>
            <person name="Rokhsar D.S."/>
        </authorList>
    </citation>
    <scope>NUCLEOTIDE SEQUENCE</scope>
    <source>
        <strain evidence="4 6">I ESC-2004</strain>
    </source>
</reference>
<dbReference type="GO" id="GO:0015012">
    <property type="term" value="P:heparan sulfate proteoglycan biosynthetic process"/>
    <property type="evidence" value="ECO:0007669"/>
    <property type="project" value="UniProtKB-ARBA"/>
</dbReference>
<evidence type="ECO:0000256" key="2">
    <source>
        <dbReference type="SAM" id="Phobius"/>
    </source>
</evidence>
<dbReference type="OrthoDB" id="1924787at2759"/>
<protein>
    <recommendedName>
        <fullName evidence="3">Exostosin GT47 domain-containing protein</fullName>
    </recommendedName>
</protein>
<keyword evidence="2" id="KW-1133">Transmembrane helix</keyword>
<dbReference type="Proteomes" id="UP000014760">
    <property type="component" value="Unassembled WGS sequence"/>
</dbReference>
<proteinExistence type="inferred from homology"/>
<dbReference type="HOGENOM" id="CLU_538885_0_0_1"/>
<evidence type="ECO:0000313" key="5">
    <source>
        <dbReference type="EnsemblMetazoa" id="CapteP209273"/>
    </source>
</evidence>
<dbReference type="EnsemblMetazoa" id="CapteT209273">
    <property type="protein sequence ID" value="CapteP209273"/>
    <property type="gene ID" value="CapteG209273"/>
</dbReference>